<dbReference type="GO" id="GO:0008017">
    <property type="term" value="F:microtubule binding"/>
    <property type="evidence" value="ECO:0007669"/>
    <property type="project" value="InterPro"/>
</dbReference>
<evidence type="ECO:0000313" key="2">
    <source>
        <dbReference type="EMBL" id="OMO71602.1"/>
    </source>
</evidence>
<dbReference type="Proteomes" id="UP000188268">
    <property type="component" value="Unassembled WGS sequence"/>
</dbReference>
<feature type="region of interest" description="Disordered" evidence="1">
    <location>
        <begin position="281"/>
        <end position="443"/>
    </location>
</feature>
<dbReference type="PANTHER" id="PTHR33737:SF16">
    <property type="entry name" value="DUF3741 DOMAIN-CONTAINING PROTEIN"/>
    <property type="match status" value="1"/>
</dbReference>
<evidence type="ECO:0000313" key="3">
    <source>
        <dbReference type="Proteomes" id="UP000188268"/>
    </source>
</evidence>
<dbReference type="AlphaFoldDB" id="A0A1R3HMV9"/>
<dbReference type="EMBL" id="AWWV01011570">
    <property type="protein sequence ID" value="OMO71602.1"/>
    <property type="molecule type" value="Genomic_DNA"/>
</dbReference>
<gene>
    <name evidence="2" type="ORF">CCACVL1_18136</name>
</gene>
<feature type="compositionally biased region" description="Polar residues" evidence="1">
    <location>
        <begin position="211"/>
        <end position="225"/>
    </location>
</feature>
<accession>A0A1R3HMV9</accession>
<feature type="compositionally biased region" description="Polar residues" evidence="1">
    <location>
        <begin position="350"/>
        <end position="362"/>
    </location>
</feature>
<feature type="region of interest" description="Disordered" evidence="1">
    <location>
        <begin position="484"/>
        <end position="529"/>
    </location>
</feature>
<proteinExistence type="predicted"/>
<feature type="compositionally biased region" description="Polar residues" evidence="1">
    <location>
        <begin position="316"/>
        <end position="331"/>
    </location>
</feature>
<protein>
    <submittedName>
        <fullName evidence="2">Uncharacterized protein</fullName>
    </submittedName>
</protein>
<feature type="region of interest" description="Disordered" evidence="1">
    <location>
        <begin position="211"/>
        <end position="257"/>
    </location>
</feature>
<feature type="compositionally biased region" description="Low complexity" evidence="1">
    <location>
        <begin position="379"/>
        <end position="399"/>
    </location>
</feature>
<dbReference type="OMA" id="SQGHANQ"/>
<evidence type="ECO:0000256" key="1">
    <source>
        <dbReference type="SAM" id="MobiDB-lite"/>
    </source>
</evidence>
<feature type="compositionally biased region" description="Polar residues" evidence="1">
    <location>
        <begin position="401"/>
        <end position="417"/>
    </location>
</feature>
<dbReference type="OrthoDB" id="1931260at2759"/>
<name>A0A1R3HMV9_COCAP</name>
<dbReference type="Gramene" id="OMO71602">
    <property type="protein sequence ID" value="OMO71602"/>
    <property type="gene ID" value="CCACVL1_18136"/>
</dbReference>
<feature type="compositionally biased region" description="Low complexity" evidence="1">
    <location>
        <begin position="297"/>
        <end position="308"/>
    </location>
</feature>
<keyword evidence="3" id="KW-1185">Reference proteome</keyword>
<comment type="caution">
    <text evidence="2">The sequence shown here is derived from an EMBL/GenBank/DDBJ whole genome shotgun (WGS) entry which is preliminary data.</text>
</comment>
<organism evidence="2 3">
    <name type="scientific">Corchorus capsularis</name>
    <name type="common">Jute</name>
    <dbReference type="NCBI Taxonomy" id="210143"/>
    <lineage>
        <taxon>Eukaryota</taxon>
        <taxon>Viridiplantae</taxon>
        <taxon>Streptophyta</taxon>
        <taxon>Embryophyta</taxon>
        <taxon>Tracheophyta</taxon>
        <taxon>Spermatophyta</taxon>
        <taxon>Magnoliopsida</taxon>
        <taxon>eudicotyledons</taxon>
        <taxon>Gunneridae</taxon>
        <taxon>Pentapetalae</taxon>
        <taxon>rosids</taxon>
        <taxon>malvids</taxon>
        <taxon>Malvales</taxon>
        <taxon>Malvaceae</taxon>
        <taxon>Grewioideae</taxon>
        <taxon>Apeibeae</taxon>
        <taxon>Corchorus</taxon>
    </lineage>
</organism>
<reference evidence="2 3" key="1">
    <citation type="submission" date="2013-09" db="EMBL/GenBank/DDBJ databases">
        <title>Corchorus capsularis genome sequencing.</title>
        <authorList>
            <person name="Alam M."/>
            <person name="Haque M.S."/>
            <person name="Islam M.S."/>
            <person name="Emdad E.M."/>
            <person name="Islam M.M."/>
            <person name="Ahmed B."/>
            <person name="Halim A."/>
            <person name="Hossen Q.M.M."/>
            <person name="Hossain M.Z."/>
            <person name="Ahmed R."/>
            <person name="Khan M.M."/>
            <person name="Islam R."/>
            <person name="Rashid M.M."/>
            <person name="Khan S.A."/>
            <person name="Rahman M.S."/>
            <person name="Alam M."/>
        </authorList>
    </citation>
    <scope>NUCLEOTIDE SEQUENCE [LARGE SCALE GENOMIC DNA]</scope>
    <source>
        <strain evidence="3">cv. CVL-1</strain>
        <tissue evidence="2">Whole seedling</tissue>
    </source>
</reference>
<dbReference type="InterPro" id="IPR045882">
    <property type="entry name" value="GPT1/2"/>
</dbReference>
<sequence length="643" mass="70996">MSSNRNVLKQFQFPEASRDRKKVDIDGFRLIEAGKDSILQREEQQKPDQFESKYDLRNSFAWDSAFFTSPGVLDPEELFETLNFHEGDNGVCNALPSSESLAATRIGDCIARRSLAWDSAFFTCEVSSVFFPCLGVLDQDELSKVNKGYKKSEMQTNILPGIEEEFWKSADSNSTIDSDYSLASLEFDLFDDMRASMQPYNKASDLVNSSSKFQSQTGLPKPNSSKRSDITSKFQIKPAPRRQTISMHGPAFGQANPLPTAITKRASLGANHLKMETKVRKAASGKIMSKKPCFDDSGSIVSSPTPSSERAPSRLQIGTRTSARSGCSQSVMIDKSPKQLRRKNDLLACDSSSRTPSGSLTRSRNELLDSHQPSPLPSTPNSSCTSLSSSNECWSSESTSRNHVTSNSSDSDQNHSCDQPFVRNQSKKTRLVYGGSPLPTTALSREIKPSGLRMPSPKIGFFDVENSRPLTPNGGLKFHSGMQGSCKTRSGVHHPNGTSNKARNGKLQPPRTSTRNANMREKKLSSQQSEKLIFKPNCTAITKVEGGKACHEFTFNGTIKSSAAPSFKAETNYDGLGSCSKEDNQIVQKPCVNQNEDFSAQARENQLHYSDDKENIFSFENQVDVLSKQIEAIDFRGDLVMEF</sequence>
<dbReference type="PANTHER" id="PTHR33737">
    <property type="entry name" value="OS05G0121800 PROTEIN"/>
    <property type="match status" value="1"/>
</dbReference>